<evidence type="ECO:0000259" key="2">
    <source>
        <dbReference type="Pfam" id="PF01408"/>
    </source>
</evidence>
<feature type="domain" description="GFO/IDH/MocA-like oxidoreductase" evidence="3">
    <location>
        <begin position="133"/>
        <end position="268"/>
    </location>
</feature>
<keyword evidence="4" id="KW-0934">Plastid</keyword>
<evidence type="ECO:0000313" key="4">
    <source>
        <dbReference type="EMBL" id="AUG32255.1"/>
    </source>
</evidence>
<dbReference type="Gene3D" id="3.30.360.10">
    <property type="entry name" value="Dihydrodipicolinate Reductase, domain 2"/>
    <property type="match status" value="1"/>
</dbReference>
<feature type="domain" description="Gfo/Idh/MocA-like oxidoreductase N-terminal" evidence="2">
    <location>
        <begin position="7"/>
        <end position="125"/>
    </location>
</feature>
<dbReference type="Gene3D" id="3.40.50.720">
    <property type="entry name" value="NAD(P)-binding Rossmann-like Domain"/>
    <property type="match status" value="1"/>
</dbReference>
<dbReference type="InterPro" id="IPR051317">
    <property type="entry name" value="Gfo/Idh/MocA_oxidoreduct"/>
</dbReference>
<evidence type="ECO:0000259" key="3">
    <source>
        <dbReference type="Pfam" id="PF22725"/>
    </source>
</evidence>
<accession>A0A2H4ZNZ2</accession>
<name>A0A2H4ZNZ2_9EUKA</name>
<protein>
    <submittedName>
        <fullName evidence="4">Putative oxidoreductase</fullName>
    </submittedName>
</protein>
<geneLocation type="plastid" evidence="4"/>
<evidence type="ECO:0000256" key="1">
    <source>
        <dbReference type="ARBA" id="ARBA00010928"/>
    </source>
</evidence>
<sequence>MLISQPIRIAIAGSTLGERVHWQALQTSSSIQLVALWHPCHKSPNNIKLNPELSVYSDFNLLLNDLRIEAVIIATCPKCYFNLATAALNANKHVLLDTPIDLTITQIKQLQQLALEKKLKIAVNFVYRAVPLFQQLAHLIHNGVLGDPYLIKVDWLIGYDKKNHQQIDWYQEKNVTSNVIDRMGIHIFDLLHWFMGPISSITTLHSTVLEEKQLDTITNDIKSANIALIQITLKSLTDLIIPAQINLSSRIPNGRGFWIEFYGSESTLIIGNENQSDSINDFGLWMAPKGQSLRRLPIDPSLSFDLIWDQCRVAPASRIQYWWAISIRTNQPMIPGLTEAYWSKYMCELTEVNPQNSRVERLIFSKQGFS</sequence>
<reference evidence="4" key="1">
    <citation type="submission" date="2017-10" db="EMBL/GenBank/DDBJ databases">
        <title>Paulinella longichromatophora chromatophore genome.</title>
        <authorList>
            <person name="Lhee D."/>
            <person name="Yoon H.S."/>
        </authorList>
    </citation>
    <scope>NUCLEOTIDE SEQUENCE</scope>
</reference>
<dbReference type="PANTHER" id="PTHR43708">
    <property type="entry name" value="CONSERVED EXPRESSED OXIDOREDUCTASE (EUROFUNG)"/>
    <property type="match status" value="1"/>
</dbReference>
<gene>
    <name evidence="4" type="ORF">PLO_256</name>
</gene>
<dbReference type="PANTHER" id="PTHR43708:SF8">
    <property type="entry name" value="OXIDOREDUCTASE"/>
    <property type="match status" value="1"/>
</dbReference>
<dbReference type="InterPro" id="IPR055170">
    <property type="entry name" value="GFO_IDH_MocA-like_dom"/>
</dbReference>
<dbReference type="Pfam" id="PF22725">
    <property type="entry name" value="GFO_IDH_MocA_C3"/>
    <property type="match status" value="1"/>
</dbReference>
<dbReference type="InterPro" id="IPR000683">
    <property type="entry name" value="Gfo/Idh/MocA-like_OxRdtase_N"/>
</dbReference>
<dbReference type="AlphaFoldDB" id="A0A2H4ZNZ2"/>
<dbReference type="Pfam" id="PF01408">
    <property type="entry name" value="GFO_IDH_MocA"/>
    <property type="match status" value="1"/>
</dbReference>
<dbReference type="GO" id="GO:0000166">
    <property type="term" value="F:nucleotide binding"/>
    <property type="evidence" value="ECO:0007669"/>
    <property type="project" value="InterPro"/>
</dbReference>
<dbReference type="InterPro" id="IPR036291">
    <property type="entry name" value="NAD(P)-bd_dom_sf"/>
</dbReference>
<dbReference type="SUPFAM" id="SSF55347">
    <property type="entry name" value="Glyceraldehyde-3-phosphate dehydrogenase-like, C-terminal domain"/>
    <property type="match status" value="1"/>
</dbReference>
<proteinExistence type="inferred from homology"/>
<dbReference type="EMBL" id="MG264610">
    <property type="protein sequence ID" value="AUG32255.1"/>
    <property type="molecule type" value="Genomic_DNA"/>
</dbReference>
<dbReference type="SUPFAM" id="SSF51735">
    <property type="entry name" value="NAD(P)-binding Rossmann-fold domains"/>
    <property type="match status" value="1"/>
</dbReference>
<comment type="similarity">
    <text evidence="1">Belongs to the Gfo/Idh/MocA family.</text>
</comment>
<organism evidence="4">
    <name type="scientific">Paulinella longichromatophora</name>
    <dbReference type="NCBI Taxonomy" id="1708747"/>
    <lineage>
        <taxon>Eukaryota</taxon>
        <taxon>Sar</taxon>
        <taxon>Rhizaria</taxon>
        <taxon>Cercozoa</taxon>
        <taxon>Imbricatea</taxon>
        <taxon>Silicofilosea</taxon>
        <taxon>Euglyphida</taxon>
        <taxon>Paulinellidae</taxon>
        <taxon>Paulinella</taxon>
    </lineage>
</organism>